<sequence>MDRLTPAIILQVLEFLDIPTFLNFRLASRAMKELIAEYETSLTAAIAERILPPYITQLTPPKAPHGGIKRLLALQHRHNVLRETANTILARGIIGDIVFAADDAFADELRTYIQRGLALQWQMADIAETVETAAAAAREAQPPRRVLGIWRPRETTLVRRVEDEILAKRLEHIQQKVSADDVFHYEVMCTTSLATFLNQEVADHSYISNKNWIGRKDAWMNWYLLRHGPPVLLNIWTWPIPCHQTIREINAIFSARKKGIIKTERKAGMDFHKELNDINPTAFKECSNYMQEFVKKDNERRRRSAGAGAVAADG</sequence>
<dbReference type="Proteomes" id="UP000326924">
    <property type="component" value="Unassembled WGS sequence"/>
</dbReference>
<dbReference type="EMBL" id="VXIS01000097">
    <property type="protein sequence ID" value="KAA8905687.1"/>
    <property type="molecule type" value="Genomic_DNA"/>
</dbReference>
<organism evidence="1 2">
    <name type="scientific">Sphaerosporella brunnea</name>
    <dbReference type="NCBI Taxonomy" id="1250544"/>
    <lineage>
        <taxon>Eukaryota</taxon>
        <taxon>Fungi</taxon>
        <taxon>Dikarya</taxon>
        <taxon>Ascomycota</taxon>
        <taxon>Pezizomycotina</taxon>
        <taxon>Pezizomycetes</taxon>
        <taxon>Pezizales</taxon>
        <taxon>Pyronemataceae</taxon>
        <taxon>Sphaerosporella</taxon>
    </lineage>
</organism>
<accession>A0A5J5EWT1</accession>
<protein>
    <recommendedName>
        <fullName evidence="3">F-box domain-containing protein</fullName>
    </recommendedName>
</protein>
<dbReference type="OrthoDB" id="5279806at2759"/>
<dbReference type="InParanoid" id="A0A5J5EWT1"/>
<evidence type="ECO:0000313" key="1">
    <source>
        <dbReference type="EMBL" id="KAA8905687.1"/>
    </source>
</evidence>
<gene>
    <name evidence="1" type="ORF">FN846DRAFT_890459</name>
</gene>
<dbReference type="AlphaFoldDB" id="A0A5J5EWT1"/>
<reference evidence="1 2" key="1">
    <citation type="submission" date="2019-09" db="EMBL/GenBank/DDBJ databases">
        <title>Draft genome of the ectomycorrhizal ascomycete Sphaerosporella brunnea.</title>
        <authorList>
            <consortium name="DOE Joint Genome Institute"/>
            <person name="Benucci G.M."/>
            <person name="Marozzi G."/>
            <person name="Antonielli L."/>
            <person name="Sanchez S."/>
            <person name="Marco P."/>
            <person name="Wang X."/>
            <person name="Falini L.B."/>
            <person name="Barry K."/>
            <person name="Haridas S."/>
            <person name="Lipzen A."/>
            <person name="Labutti K."/>
            <person name="Grigoriev I.V."/>
            <person name="Murat C."/>
            <person name="Martin F."/>
            <person name="Albertini E."/>
            <person name="Donnini D."/>
            <person name="Bonito G."/>
        </authorList>
    </citation>
    <scope>NUCLEOTIDE SEQUENCE [LARGE SCALE GENOMIC DNA]</scope>
    <source>
        <strain evidence="1 2">Sb_GMNB300</strain>
    </source>
</reference>
<keyword evidence="2" id="KW-1185">Reference proteome</keyword>
<comment type="caution">
    <text evidence="1">The sequence shown here is derived from an EMBL/GenBank/DDBJ whole genome shotgun (WGS) entry which is preliminary data.</text>
</comment>
<evidence type="ECO:0000313" key="2">
    <source>
        <dbReference type="Proteomes" id="UP000326924"/>
    </source>
</evidence>
<proteinExistence type="predicted"/>
<evidence type="ECO:0008006" key="3">
    <source>
        <dbReference type="Google" id="ProtNLM"/>
    </source>
</evidence>
<name>A0A5J5EWT1_9PEZI</name>